<evidence type="ECO:0000256" key="3">
    <source>
        <dbReference type="RuleBase" id="RU366045"/>
    </source>
</evidence>
<dbReference type="GO" id="GO:0019748">
    <property type="term" value="P:secondary metabolic process"/>
    <property type="evidence" value="ECO:0007669"/>
    <property type="project" value="TreeGrafter"/>
</dbReference>
<name>A0A438NIA9_EXOME</name>
<sequence>MYLAAPPREMANKKIPLVALEEYYFSKAVNDYYEAQNAKSPISDYAPSVQSSISELGTARLTAMTKGRITLQVISHHPNTIAIPADVCRASNDELHAAISSSPDPSRFAALAVLPTVDPAAAAEELRRCVTELHFVGSMVDNTTNGSYYDDASFWPIFAAHELLDVPLYLHSPTAPSGPLPASPSAQKYPPVITKMLTRRSSYSNDSRSIAKSTPTTTQHILHLFLAGVFDTYPGLKLIIGDMATQLAWSLERNHRLIQAHVPVELRPTRHLLQVWHSNLYITTSHTFNLAAMSSLTELCCADKVLYSVGWPTSSYSDGLSFMRDLRVSGLINDEDFDNIAYRNAVRLLGLRLPKTEDGTQIGLDAQGDEVDGARLRPWLSVGSSGTDDLSGSGAILTGASFTSAAEFPFPHSPLETVNE</sequence>
<dbReference type="GO" id="GO:0016831">
    <property type="term" value="F:carboxy-lyase activity"/>
    <property type="evidence" value="ECO:0007669"/>
    <property type="project" value="UniProtKB-KW"/>
</dbReference>
<keyword evidence="2 3" id="KW-0456">Lyase</keyword>
<dbReference type="Pfam" id="PF04909">
    <property type="entry name" value="Amidohydro_2"/>
    <property type="match status" value="1"/>
</dbReference>
<dbReference type="InterPro" id="IPR006680">
    <property type="entry name" value="Amidohydro-rel"/>
</dbReference>
<evidence type="ECO:0000256" key="1">
    <source>
        <dbReference type="ARBA" id="ARBA00022793"/>
    </source>
</evidence>
<evidence type="ECO:0000313" key="6">
    <source>
        <dbReference type="Proteomes" id="UP000288859"/>
    </source>
</evidence>
<protein>
    <recommendedName>
        <fullName evidence="4">Amidohydrolase-related domain-containing protein</fullName>
    </recommendedName>
</protein>
<dbReference type="GO" id="GO:0016787">
    <property type="term" value="F:hydrolase activity"/>
    <property type="evidence" value="ECO:0007669"/>
    <property type="project" value="InterPro"/>
</dbReference>
<reference evidence="5 6" key="1">
    <citation type="submission" date="2017-03" db="EMBL/GenBank/DDBJ databases">
        <title>Genomes of endolithic fungi from Antarctica.</title>
        <authorList>
            <person name="Coleine C."/>
            <person name="Masonjones S."/>
            <person name="Stajich J.E."/>
        </authorList>
    </citation>
    <scope>NUCLEOTIDE SEQUENCE [LARGE SCALE GENOMIC DNA]</scope>
    <source>
        <strain evidence="5 6">CCFEE 6314</strain>
    </source>
</reference>
<dbReference type="EMBL" id="NAJM01000002">
    <property type="protein sequence ID" value="RVX75458.1"/>
    <property type="molecule type" value="Genomic_DNA"/>
</dbReference>
<dbReference type="InterPro" id="IPR032465">
    <property type="entry name" value="ACMSD"/>
</dbReference>
<dbReference type="PANTHER" id="PTHR21240">
    <property type="entry name" value="2-AMINO-3-CARBOXYLMUCONATE-6-SEMIALDEHYDE DECARBOXYLASE"/>
    <property type="match status" value="1"/>
</dbReference>
<dbReference type="OrthoDB" id="432010at2759"/>
<dbReference type="Gene3D" id="3.20.20.140">
    <property type="entry name" value="Metal-dependent hydrolases"/>
    <property type="match status" value="1"/>
</dbReference>
<evidence type="ECO:0000259" key="4">
    <source>
        <dbReference type="Pfam" id="PF04909"/>
    </source>
</evidence>
<dbReference type="GO" id="GO:0005829">
    <property type="term" value="C:cytosol"/>
    <property type="evidence" value="ECO:0007669"/>
    <property type="project" value="TreeGrafter"/>
</dbReference>
<dbReference type="VEuPathDB" id="FungiDB:PV10_00290"/>
<comment type="caution">
    <text evidence="5">The sequence shown here is derived from an EMBL/GenBank/DDBJ whole genome shotgun (WGS) entry which is preliminary data.</text>
</comment>
<dbReference type="Proteomes" id="UP000288859">
    <property type="component" value="Unassembled WGS sequence"/>
</dbReference>
<keyword evidence="1 3" id="KW-0210">Decarboxylase</keyword>
<proteinExistence type="inferred from homology"/>
<gene>
    <name evidence="5" type="ORF">B0A52_00811</name>
</gene>
<comment type="similarity">
    <text evidence="3">Belongs to the metallo-dependent hydrolases superfamily.</text>
</comment>
<dbReference type="AlphaFoldDB" id="A0A438NIA9"/>
<dbReference type="InterPro" id="IPR032466">
    <property type="entry name" value="Metal_Hydrolase"/>
</dbReference>
<evidence type="ECO:0000313" key="5">
    <source>
        <dbReference type="EMBL" id="RVX75458.1"/>
    </source>
</evidence>
<organism evidence="5 6">
    <name type="scientific">Exophiala mesophila</name>
    <name type="common">Black yeast-like fungus</name>
    <dbReference type="NCBI Taxonomy" id="212818"/>
    <lineage>
        <taxon>Eukaryota</taxon>
        <taxon>Fungi</taxon>
        <taxon>Dikarya</taxon>
        <taxon>Ascomycota</taxon>
        <taxon>Pezizomycotina</taxon>
        <taxon>Eurotiomycetes</taxon>
        <taxon>Chaetothyriomycetidae</taxon>
        <taxon>Chaetothyriales</taxon>
        <taxon>Herpotrichiellaceae</taxon>
        <taxon>Exophiala</taxon>
    </lineage>
</organism>
<evidence type="ECO:0000256" key="2">
    <source>
        <dbReference type="ARBA" id="ARBA00023239"/>
    </source>
</evidence>
<accession>A0A438NIA9</accession>
<feature type="domain" description="Amidohydrolase-related" evidence="4">
    <location>
        <begin position="86"/>
        <end position="351"/>
    </location>
</feature>
<dbReference type="PANTHER" id="PTHR21240:SF30">
    <property type="entry name" value="AMIDOHYDROLASE-RELATED DOMAIN-CONTAINING PROTEIN-RELATED"/>
    <property type="match status" value="1"/>
</dbReference>
<dbReference type="SUPFAM" id="SSF51556">
    <property type="entry name" value="Metallo-dependent hydrolases"/>
    <property type="match status" value="1"/>
</dbReference>